<keyword evidence="2" id="KW-1185">Reference proteome</keyword>
<sequence length="120" mass="13617">MESFRLPAVAPWDGRCAAEHELGTIALLFDRSCPTGIYAPFDQRAVFENYREVLESGYHAFIESHYGVEQADAWDRTVMEGYESAKEVVKLYRELNPVGFAVTAAYHRRAGLRSVVHEYG</sequence>
<organism evidence="1 2">
    <name type="scientific">Lentinus tigrinus ALCF2SS1-6</name>
    <dbReference type="NCBI Taxonomy" id="1328759"/>
    <lineage>
        <taxon>Eukaryota</taxon>
        <taxon>Fungi</taxon>
        <taxon>Dikarya</taxon>
        <taxon>Basidiomycota</taxon>
        <taxon>Agaricomycotina</taxon>
        <taxon>Agaricomycetes</taxon>
        <taxon>Polyporales</taxon>
        <taxon>Polyporaceae</taxon>
        <taxon>Lentinus</taxon>
    </lineage>
</organism>
<evidence type="ECO:0000313" key="1">
    <source>
        <dbReference type="EMBL" id="RPD60007.1"/>
    </source>
</evidence>
<dbReference type="AlphaFoldDB" id="A0A5C2S9U1"/>
<evidence type="ECO:0000313" key="2">
    <source>
        <dbReference type="Proteomes" id="UP000313359"/>
    </source>
</evidence>
<reference evidence="1" key="1">
    <citation type="journal article" date="2018" name="Genome Biol. Evol.">
        <title>Genomics and development of Lentinus tigrinus, a white-rot wood-decaying mushroom with dimorphic fruiting bodies.</title>
        <authorList>
            <person name="Wu B."/>
            <person name="Xu Z."/>
            <person name="Knudson A."/>
            <person name="Carlson A."/>
            <person name="Chen N."/>
            <person name="Kovaka S."/>
            <person name="LaButti K."/>
            <person name="Lipzen A."/>
            <person name="Pennachio C."/>
            <person name="Riley R."/>
            <person name="Schakwitz W."/>
            <person name="Umezawa K."/>
            <person name="Ohm R.A."/>
            <person name="Grigoriev I.V."/>
            <person name="Nagy L.G."/>
            <person name="Gibbons J."/>
            <person name="Hibbett D."/>
        </authorList>
    </citation>
    <scope>NUCLEOTIDE SEQUENCE [LARGE SCALE GENOMIC DNA]</scope>
    <source>
        <strain evidence="1">ALCF2SS1-6</strain>
    </source>
</reference>
<dbReference type="EMBL" id="ML122267">
    <property type="protein sequence ID" value="RPD60007.1"/>
    <property type="molecule type" value="Genomic_DNA"/>
</dbReference>
<accession>A0A5C2S9U1</accession>
<proteinExistence type="predicted"/>
<dbReference type="Proteomes" id="UP000313359">
    <property type="component" value="Unassembled WGS sequence"/>
</dbReference>
<protein>
    <submittedName>
        <fullName evidence="1">Uncharacterized protein</fullName>
    </submittedName>
</protein>
<name>A0A5C2S9U1_9APHY</name>
<gene>
    <name evidence="1" type="ORF">L227DRAFT_563675</name>
</gene>